<evidence type="ECO:0000313" key="2">
    <source>
        <dbReference type="EMBL" id="MBB6326111.1"/>
    </source>
</evidence>
<dbReference type="RefSeq" id="WP_184494740.1">
    <property type="nucleotide sequence ID" value="NZ_JACIJO010000002.1"/>
</dbReference>
<accession>A0A841MVT8</accession>
<reference evidence="2 3" key="1">
    <citation type="submission" date="2020-08" db="EMBL/GenBank/DDBJ databases">
        <title>Genomic Encyclopedia of Type Strains, Phase IV (KMG-IV): sequencing the most valuable type-strain genomes for metagenomic binning, comparative biology and taxonomic classification.</title>
        <authorList>
            <person name="Goeker M."/>
        </authorList>
    </citation>
    <scope>NUCLEOTIDE SEQUENCE [LARGE SCALE GENOMIC DNA]</scope>
    <source>
        <strain evidence="2 3">DSM 102044</strain>
    </source>
</reference>
<proteinExistence type="predicted"/>
<sequence length="187" mass="20674">MKKLFSLLFAAGIATGAFATDRDKIVSIRQTEAKKVAVSYSAVPQGTVIVKITDSEDRLVMRDKINKEEAFAKRYDLNALPEGTYEVEVLDESGILRTASFDTFVAEAPAVFSRVSKMSDNKYRLLVSNLEAKEVLVSIYDGDHLIHTERIDNPQGLHKIYDIAKPSGNITFKVSTGSGFESYVTSL</sequence>
<feature type="chain" id="PRO_5032333510" evidence="1">
    <location>
        <begin position="20"/>
        <end position="187"/>
    </location>
</feature>
<name>A0A841MVT8_9BACT</name>
<dbReference type="Proteomes" id="UP000588604">
    <property type="component" value="Unassembled WGS sequence"/>
</dbReference>
<protein>
    <submittedName>
        <fullName evidence="2">Uncharacterized protein</fullName>
    </submittedName>
</protein>
<keyword evidence="1" id="KW-0732">Signal</keyword>
<feature type="signal peptide" evidence="1">
    <location>
        <begin position="1"/>
        <end position="19"/>
    </location>
</feature>
<comment type="caution">
    <text evidence="2">The sequence shown here is derived from an EMBL/GenBank/DDBJ whole genome shotgun (WGS) entry which is preliminary data.</text>
</comment>
<evidence type="ECO:0000313" key="3">
    <source>
        <dbReference type="Proteomes" id="UP000588604"/>
    </source>
</evidence>
<dbReference type="AlphaFoldDB" id="A0A841MVT8"/>
<organism evidence="2 3">
    <name type="scientific">Algoriphagus iocasae</name>
    <dbReference type="NCBI Taxonomy" id="1836499"/>
    <lineage>
        <taxon>Bacteria</taxon>
        <taxon>Pseudomonadati</taxon>
        <taxon>Bacteroidota</taxon>
        <taxon>Cytophagia</taxon>
        <taxon>Cytophagales</taxon>
        <taxon>Cyclobacteriaceae</taxon>
        <taxon>Algoriphagus</taxon>
    </lineage>
</organism>
<dbReference type="EMBL" id="JACIJO010000002">
    <property type="protein sequence ID" value="MBB6326111.1"/>
    <property type="molecule type" value="Genomic_DNA"/>
</dbReference>
<evidence type="ECO:0000256" key="1">
    <source>
        <dbReference type="SAM" id="SignalP"/>
    </source>
</evidence>
<gene>
    <name evidence="2" type="ORF">FHS59_001739</name>
</gene>
<keyword evidence="3" id="KW-1185">Reference proteome</keyword>